<name>A0ABN3GWI5_9ACTN</name>
<keyword evidence="3" id="KW-0560">Oxidoreductase</keyword>
<dbReference type="PANTHER" id="PTHR34315:SF1">
    <property type="entry name" value="INTRADIOL RING-CLEAVAGE DIOXYGENASES DOMAIN-CONTAINING PROTEIN-RELATED"/>
    <property type="match status" value="1"/>
</dbReference>
<feature type="compositionally biased region" description="Low complexity" evidence="1">
    <location>
        <begin position="55"/>
        <end position="81"/>
    </location>
</feature>
<dbReference type="Gene3D" id="2.60.130.10">
    <property type="entry name" value="Aromatic compound dioxygenase"/>
    <property type="match status" value="1"/>
</dbReference>
<dbReference type="InterPro" id="IPR015889">
    <property type="entry name" value="Intradiol_dOase_core"/>
</dbReference>
<feature type="domain" description="Intradiol ring-cleavage dioxygenases" evidence="2">
    <location>
        <begin position="125"/>
        <end position="200"/>
    </location>
</feature>
<comment type="caution">
    <text evidence="3">The sequence shown here is derived from an EMBL/GenBank/DDBJ whole genome shotgun (WGS) entry which is preliminary data.</text>
</comment>
<evidence type="ECO:0000313" key="3">
    <source>
        <dbReference type="EMBL" id="GAA2362862.1"/>
    </source>
</evidence>
<dbReference type="Proteomes" id="UP001501444">
    <property type="component" value="Unassembled WGS sequence"/>
</dbReference>
<dbReference type="SUPFAM" id="SSF49482">
    <property type="entry name" value="Aromatic compound dioxygenase"/>
    <property type="match status" value="1"/>
</dbReference>
<protein>
    <submittedName>
        <fullName evidence="3">Intradiol ring-cleavage dioxygenase</fullName>
    </submittedName>
</protein>
<evidence type="ECO:0000313" key="4">
    <source>
        <dbReference type="Proteomes" id="UP001501444"/>
    </source>
</evidence>
<dbReference type="EMBL" id="BAAARV010000056">
    <property type="protein sequence ID" value="GAA2362862.1"/>
    <property type="molecule type" value="Genomic_DNA"/>
</dbReference>
<dbReference type="PANTHER" id="PTHR34315">
    <property type="match status" value="1"/>
</dbReference>
<proteinExistence type="predicted"/>
<dbReference type="RefSeq" id="WP_344615838.1">
    <property type="nucleotide sequence ID" value="NZ_BAAARV010000056.1"/>
</dbReference>
<organism evidence="3 4">
    <name type="scientific">Dactylosporangium salmoneum</name>
    <dbReference type="NCBI Taxonomy" id="53361"/>
    <lineage>
        <taxon>Bacteria</taxon>
        <taxon>Bacillati</taxon>
        <taxon>Actinomycetota</taxon>
        <taxon>Actinomycetes</taxon>
        <taxon>Micromonosporales</taxon>
        <taxon>Micromonosporaceae</taxon>
        <taxon>Dactylosporangium</taxon>
    </lineage>
</organism>
<evidence type="ECO:0000259" key="2">
    <source>
        <dbReference type="Pfam" id="PF00775"/>
    </source>
</evidence>
<dbReference type="Pfam" id="PF00775">
    <property type="entry name" value="Dioxygenase_C"/>
    <property type="match status" value="1"/>
</dbReference>
<gene>
    <name evidence="3" type="ORF">GCM10010170_059330</name>
</gene>
<feature type="region of interest" description="Disordered" evidence="1">
    <location>
        <begin position="55"/>
        <end position="105"/>
    </location>
</feature>
<keyword evidence="3" id="KW-0223">Dioxygenase</keyword>
<reference evidence="3 4" key="1">
    <citation type="journal article" date="2019" name="Int. J. Syst. Evol. Microbiol.">
        <title>The Global Catalogue of Microorganisms (GCM) 10K type strain sequencing project: providing services to taxonomists for standard genome sequencing and annotation.</title>
        <authorList>
            <consortium name="The Broad Institute Genomics Platform"/>
            <consortium name="The Broad Institute Genome Sequencing Center for Infectious Disease"/>
            <person name="Wu L."/>
            <person name="Ma J."/>
        </authorList>
    </citation>
    <scope>NUCLEOTIDE SEQUENCE [LARGE SCALE GENOMIC DNA]</scope>
    <source>
        <strain evidence="3 4">JCM 3272</strain>
    </source>
</reference>
<accession>A0ABN3GWI5</accession>
<sequence length="306" mass="31129">MTTYEGRPLARPDEHIEDQGLAFDLGTLFGRRHLLRAVGLGGAALAGLAACGTSTGDGTAQSGAAPSSAAPSSAAQGSTTAETVEIPDETAGPYPGDGSNGPNVLTQSGIVRADIRSSFGGATQTAEGVALTIELTIVDLAGGGTPFAGTAVYVWHCDRAGRYSLYSQPITDQNYLRGVQIADAAGTVRFTSIFPACYSGRWPHIHFEVYRDQTAITAATNAIATSQVALPKAACDTVYATSGYEASVTNLAQVSLARDNVFGDDSAAHQLGTVTGSADAGYTVALTVPVDTRTAPTGGGAPPGSR</sequence>
<keyword evidence="4" id="KW-1185">Reference proteome</keyword>
<dbReference type="GO" id="GO:0051213">
    <property type="term" value="F:dioxygenase activity"/>
    <property type="evidence" value="ECO:0007669"/>
    <property type="project" value="UniProtKB-KW"/>
</dbReference>
<dbReference type="InterPro" id="IPR000627">
    <property type="entry name" value="Intradiol_dOase_C"/>
</dbReference>
<evidence type="ECO:0000256" key="1">
    <source>
        <dbReference type="SAM" id="MobiDB-lite"/>
    </source>
</evidence>